<evidence type="ECO:0000256" key="9">
    <source>
        <dbReference type="ARBA" id="ARBA00022741"/>
    </source>
</evidence>
<protein>
    <recommendedName>
        <fullName evidence="3">histidine kinase</fullName>
        <ecNumber evidence="3">2.7.13.3</ecNumber>
    </recommendedName>
</protein>
<dbReference type="GO" id="GO:0000155">
    <property type="term" value="F:phosphorelay sensor kinase activity"/>
    <property type="evidence" value="ECO:0007669"/>
    <property type="project" value="InterPro"/>
</dbReference>
<evidence type="ECO:0000256" key="14">
    <source>
        <dbReference type="ARBA" id="ARBA00023136"/>
    </source>
</evidence>
<keyword evidence="6" id="KW-0597">Phosphoprotein</keyword>
<organism evidence="16 17">
    <name type="scientific">Rhizobium setariae</name>
    <dbReference type="NCBI Taxonomy" id="2801340"/>
    <lineage>
        <taxon>Bacteria</taxon>
        <taxon>Pseudomonadati</taxon>
        <taxon>Pseudomonadota</taxon>
        <taxon>Alphaproteobacteria</taxon>
        <taxon>Hyphomicrobiales</taxon>
        <taxon>Rhizobiaceae</taxon>
        <taxon>Rhizobium/Agrobacterium group</taxon>
        <taxon>Rhizobium</taxon>
    </lineage>
</organism>
<dbReference type="GO" id="GO:0004721">
    <property type="term" value="F:phosphoprotein phosphatase activity"/>
    <property type="evidence" value="ECO:0007669"/>
    <property type="project" value="TreeGrafter"/>
</dbReference>
<evidence type="ECO:0000256" key="1">
    <source>
        <dbReference type="ARBA" id="ARBA00000085"/>
    </source>
</evidence>
<dbReference type="Gene3D" id="3.30.565.10">
    <property type="entry name" value="Histidine kinase-like ATPase, C-terminal domain"/>
    <property type="match status" value="1"/>
</dbReference>
<dbReference type="SUPFAM" id="SSF55785">
    <property type="entry name" value="PYP-like sensor domain (PAS domain)"/>
    <property type="match status" value="1"/>
</dbReference>
<keyword evidence="12" id="KW-1133">Transmembrane helix</keyword>
<evidence type="ECO:0000256" key="5">
    <source>
        <dbReference type="ARBA" id="ARBA00022475"/>
    </source>
</evidence>
<keyword evidence="7" id="KW-0808">Transferase</keyword>
<dbReference type="AlphaFoldDB" id="A0A936YMK3"/>
<accession>A0A936YMK3</accession>
<dbReference type="Gene3D" id="3.30.450.20">
    <property type="entry name" value="PAS domain"/>
    <property type="match status" value="1"/>
</dbReference>
<proteinExistence type="predicted"/>
<dbReference type="EMBL" id="JAEQNC010000003">
    <property type="protein sequence ID" value="MBL0371492.1"/>
    <property type="molecule type" value="Genomic_DNA"/>
</dbReference>
<name>A0A936YMK3_9HYPH</name>
<keyword evidence="10 16" id="KW-0418">Kinase</keyword>
<dbReference type="Proteomes" id="UP000633219">
    <property type="component" value="Unassembled WGS sequence"/>
</dbReference>
<keyword evidence="5" id="KW-1003">Cell membrane</keyword>
<dbReference type="FunFam" id="3.30.565.10:FF:000006">
    <property type="entry name" value="Sensor histidine kinase WalK"/>
    <property type="match status" value="1"/>
</dbReference>
<dbReference type="PRINTS" id="PR00344">
    <property type="entry name" value="BCTRLSENSOR"/>
</dbReference>
<keyword evidence="13" id="KW-0902">Two-component regulatory system</keyword>
<dbReference type="NCBIfam" id="TIGR02966">
    <property type="entry name" value="phoR_proteo"/>
    <property type="match status" value="1"/>
</dbReference>
<dbReference type="Pfam" id="PF02518">
    <property type="entry name" value="HATPase_c"/>
    <property type="match status" value="1"/>
</dbReference>
<evidence type="ECO:0000256" key="8">
    <source>
        <dbReference type="ARBA" id="ARBA00022692"/>
    </source>
</evidence>
<evidence type="ECO:0000256" key="12">
    <source>
        <dbReference type="ARBA" id="ARBA00022989"/>
    </source>
</evidence>
<dbReference type="PROSITE" id="PS50109">
    <property type="entry name" value="HIS_KIN"/>
    <property type="match status" value="1"/>
</dbReference>
<dbReference type="InterPro" id="IPR050351">
    <property type="entry name" value="BphY/WalK/GraS-like"/>
</dbReference>
<evidence type="ECO:0000313" key="17">
    <source>
        <dbReference type="Proteomes" id="UP000633219"/>
    </source>
</evidence>
<dbReference type="InterPro" id="IPR004358">
    <property type="entry name" value="Sig_transdc_His_kin-like_C"/>
</dbReference>
<dbReference type="PANTHER" id="PTHR45453">
    <property type="entry name" value="PHOSPHATE REGULON SENSOR PROTEIN PHOR"/>
    <property type="match status" value="1"/>
</dbReference>
<dbReference type="InterPro" id="IPR036097">
    <property type="entry name" value="HisK_dim/P_sf"/>
</dbReference>
<keyword evidence="17" id="KW-1185">Reference proteome</keyword>
<dbReference type="InterPro" id="IPR014310">
    <property type="entry name" value="Sig_transdc_His_kinase_PhoR"/>
</dbReference>
<sequence length="408" mass="44537">MLQAFFGWLSKYKFNLAAAVAGFAALIAAGTNSWIAALVMLAAILPSVLVRSRPQKAETSFADTPHSAEKVQLAEVKSAFAGFDSPALLLDIEGNVLYQNPAAQHVFGVIDPGQHLSARIRSPVVTEMIRDVMANQRNGLVEYSTTLPTESVYQVRCIKADGASGVADFYVLIFRDISEARRIDRMRTDFVANASHELRTPLASLRGFIETLQGPARNDPDAHVKFLGIMLDQVTRMSRLVDDLMSLSRLELKASLAPGDAVDLVPLIGSVCDALAPLADKLGVEIRRELPAQPIIVGGDRDELTQVFENLIENGCKYGQEGHLVEVALTKEEDGTVQVSVTDHGPGIPEDHVPRLTERFYRVNVESSVSKKGTGLGLAIVKHILTRHRARLNIRSEMGKGSTFTVRF</sequence>
<dbReference type="CDD" id="cd00082">
    <property type="entry name" value="HisKA"/>
    <property type="match status" value="1"/>
</dbReference>
<evidence type="ECO:0000256" key="3">
    <source>
        <dbReference type="ARBA" id="ARBA00012438"/>
    </source>
</evidence>
<evidence type="ECO:0000256" key="13">
    <source>
        <dbReference type="ARBA" id="ARBA00023012"/>
    </source>
</evidence>
<evidence type="ECO:0000256" key="4">
    <source>
        <dbReference type="ARBA" id="ARBA00022448"/>
    </source>
</evidence>
<dbReference type="SUPFAM" id="SSF47384">
    <property type="entry name" value="Homodimeric domain of signal transducing histidine kinase"/>
    <property type="match status" value="1"/>
</dbReference>
<feature type="domain" description="Histidine kinase" evidence="15">
    <location>
        <begin position="193"/>
        <end position="408"/>
    </location>
</feature>
<dbReference type="EC" id="2.7.13.3" evidence="3"/>
<comment type="subcellular location">
    <subcellularLocation>
        <location evidence="2">Cell membrane</location>
    </subcellularLocation>
</comment>
<dbReference type="Gene3D" id="1.10.287.130">
    <property type="match status" value="1"/>
</dbReference>
<dbReference type="GO" id="GO:0005524">
    <property type="term" value="F:ATP binding"/>
    <property type="evidence" value="ECO:0007669"/>
    <property type="project" value="UniProtKB-KW"/>
</dbReference>
<dbReference type="SMART" id="SM00388">
    <property type="entry name" value="HisKA"/>
    <property type="match status" value="1"/>
</dbReference>
<dbReference type="SMART" id="SM00387">
    <property type="entry name" value="HATPase_c"/>
    <property type="match status" value="1"/>
</dbReference>
<dbReference type="InterPro" id="IPR005467">
    <property type="entry name" value="His_kinase_dom"/>
</dbReference>
<evidence type="ECO:0000256" key="2">
    <source>
        <dbReference type="ARBA" id="ARBA00004236"/>
    </source>
</evidence>
<dbReference type="SUPFAM" id="SSF55874">
    <property type="entry name" value="ATPase domain of HSP90 chaperone/DNA topoisomerase II/histidine kinase"/>
    <property type="match status" value="1"/>
</dbReference>
<dbReference type="GO" id="GO:0005886">
    <property type="term" value="C:plasma membrane"/>
    <property type="evidence" value="ECO:0007669"/>
    <property type="project" value="UniProtKB-SubCell"/>
</dbReference>
<comment type="catalytic activity">
    <reaction evidence="1">
        <text>ATP + protein L-histidine = ADP + protein N-phospho-L-histidine.</text>
        <dbReference type="EC" id="2.7.13.3"/>
    </reaction>
</comment>
<dbReference type="InterPro" id="IPR003594">
    <property type="entry name" value="HATPase_dom"/>
</dbReference>
<dbReference type="Pfam" id="PF00512">
    <property type="entry name" value="HisKA"/>
    <property type="match status" value="1"/>
</dbReference>
<dbReference type="FunFam" id="1.10.287.130:FF:000008">
    <property type="entry name" value="Two-component sensor histidine kinase"/>
    <property type="match status" value="1"/>
</dbReference>
<keyword evidence="11" id="KW-0067">ATP-binding</keyword>
<dbReference type="InterPro" id="IPR003661">
    <property type="entry name" value="HisK_dim/P_dom"/>
</dbReference>
<keyword evidence="9" id="KW-0547">Nucleotide-binding</keyword>
<evidence type="ECO:0000256" key="7">
    <source>
        <dbReference type="ARBA" id="ARBA00022679"/>
    </source>
</evidence>
<gene>
    <name evidence="16" type="primary">phoR</name>
    <name evidence="16" type="ORF">JJB09_05580</name>
</gene>
<evidence type="ECO:0000256" key="10">
    <source>
        <dbReference type="ARBA" id="ARBA00022777"/>
    </source>
</evidence>
<dbReference type="PANTHER" id="PTHR45453:SF1">
    <property type="entry name" value="PHOSPHATE REGULON SENSOR PROTEIN PHOR"/>
    <property type="match status" value="1"/>
</dbReference>
<dbReference type="GO" id="GO:0016036">
    <property type="term" value="P:cellular response to phosphate starvation"/>
    <property type="evidence" value="ECO:0007669"/>
    <property type="project" value="TreeGrafter"/>
</dbReference>
<keyword evidence="4" id="KW-0813">Transport</keyword>
<dbReference type="InterPro" id="IPR035965">
    <property type="entry name" value="PAS-like_dom_sf"/>
</dbReference>
<dbReference type="InterPro" id="IPR036890">
    <property type="entry name" value="HATPase_C_sf"/>
</dbReference>
<evidence type="ECO:0000256" key="6">
    <source>
        <dbReference type="ARBA" id="ARBA00022553"/>
    </source>
</evidence>
<dbReference type="RefSeq" id="WP_201654423.1">
    <property type="nucleotide sequence ID" value="NZ_JAEQNC010000003.1"/>
</dbReference>
<evidence type="ECO:0000256" key="11">
    <source>
        <dbReference type="ARBA" id="ARBA00022840"/>
    </source>
</evidence>
<evidence type="ECO:0000313" key="16">
    <source>
        <dbReference type="EMBL" id="MBL0371492.1"/>
    </source>
</evidence>
<comment type="caution">
    <text evidence="16">The sequence shown here is derived from an EMBL/GenBank/DDBJ whole genome shotgun (WGS) entry which is preliminary data.</text>
</comment>
<keyword evidence="8" id="KW-0812">Transmembrane</keyword>
<keyword evidence="14" id="KW-0472">Membrane</keyword>
<reference evidence="16" key="1">
    <citation type="submission" date="2021-01" db="EMBL/GenBank/DDBJ databases">
        <title>Rhizobium sp. strain KVB221 16S ribosomal RNA gene Genome sequencing and assembly.</title>
        <authorList>
            <person name="Kang M."/>
        </authorList>
    </citation>
    <scope>NUCLEOTIDE SEQUENCE</scope>
    <source>
        <strain evidence="16">KVB221</strain>
    </source>
</reference>
<evidence type="ECO:0000259" key="15">
    <source>
        <dbReference type="PROSITE" id="PS50109"/>
    </source>
</evidence>